<organism evidence="1 2">
    <name type="scientific">Aeromonas sobria</name>
    <dbReference type="NCBI Taxonomy" id="646"/>
    <lineage>
        <taxon>Bacteria</taxon>
        <taxon>Pseudomonadati</taxon>
        <taxon>Pseudomonadota</taxon>
        <taxon>Gammaproteobacteria</taxon>
        <taxon>Aeromonadales</taxon>
        <taxon>Aeromonadaceae</taxon>
        <taxon>Aeromonas</taxon>
    </lineage>
</organism>
<accession>A0A1S2CZH0</accession>
<dbReference type="Proteomes" id="UP000179934">
    <property type="component" value="Unassembled WGS sequence"/>
</dbReference>
<comment type="caution">
    <text evidence="1">The sequence shown here is derived from an EMBL/GenBank/DDBJ whole genome shotgun (WGS) entry which is preliminary data.</text>
</comment>
<dbReference type="RefSeq" id="WP_052443858.1">
    <property type="nucleotide sequence ID" value="NZ_CDBW01000041.1"/>
</dbReference>
<dbReference type="EMBL" id="MKFU01000011">
    <property type="protein sequence ID" value="OHY93447.1"/>
    <property type="molecule type" value="Genomic_DNA"/>
</dbReference>
<name>A0A1S2CZH0_AERSO</name>
<dbReference type="GeneID" id="58923925"/>
<gene>
    <name evidence="1" type="ORF">BJD16_12850</name>
</gene>
<reference evidence="1 2" key="1">
    <citation type="submission" date="2016-09" db="EMBL/GenBank/DDBJ databases">
        <title>Draft Genome Sequence of Aeromonas sobria Strain 08005, Isolated from Sick Rana catesbeiana.</title>
        <authorList>
            <person name="Yang Q."/>
        </authorList>
    </citation>
    <scope>NUCLEOTIDE SEQUENCE [LARGE SCALE GENOMIC DNA]</scope>
    <source>
        <strain evidence="1 2">08005</strain>
    </source>
</reference>
<protein>
    <submittedName>
        <fullName evidence="1">Uncharacterized protein</fullName>
    </submittedName>
</protein>
<sequence length="111" mass="12854">MPLDIIKKTYKLVGQTDLIAQFTLIPSGTLNIWFPETGLQMEAPYNQLRFENDTLLYTNGMHYSQARAFWSLTLKGTDMSELKKLIIEICTQSRPLHHSTPMPKRKRWLAA</sequence>
<dbReference type="OrthoDB" id="9878277at2"/>
<evidence type="ECO:0000313" key="1">
    <source>
        <dbReference type="EMBL" id="OHY93447.1"/>
    </source>
</evidence>
<evidence type="ECO:0000313" key="2">
    <source>
        <dbReference type="Proteomes" id="UP000179934"/>
    </source>
</evidence>
<dbReference type="STRING" id="646.BJD16_12850"/>
<proteinExistence type="predicted"/>
<dbReference type="AlphaFoldDB" id="A0A1S2CZH0"/>